<dbReference type="AlphaFoldDB" id="A0A285CH91"/>
<proteinExistence type="predicted"/>
<name>A0A285CH91_9BACI</name>
<dbReference type="Pfam" id="PF08732">
    <property type="entry name" value="HIM1"/>
    <property type="match status" value="1"/>
</dbReference>
<dbReference type="PANTHER" id="PTHR14097:SF7">
    <property type="entry name" value="OXIDOREDUCTASE HTATIP2"/>
    <property type="match status" value="1"/>
</dbReference>
<dbReference type="RefSeq" id="WP_097156719.1">
    <property type="nucleotide sequence ID" value="NZ_JBEPMQ010000012.1"/>
</dbReference>
<accession>A0A285CH91</accession>
<keyword evidence="2" id="KW-1185">Reference proteome</keyword>
<evidence type="ECO:0000313" key="2">
    <source>
        <dbReference type="Proteomes" id="UP000219546"/>
    </source>
</evidence>
<dbReference type="CDD" id="cd05250">
    <property type="entry name" value="CC3_like_SDR_a"/>
    <property type="match status" value="1"/>
</dbReference>
<evidence type="ECO:0000313" key="1">
    <source>
        <dbReference type="EMBL" id="SNX66869.1"/>
    </source>
</evidence>
<dbReference type="Proteomes" id="UP000219546">
    <property type="component" value="Unassembled WGS sequence"/>
</dbReference>
<organism evidence="1 2">
    <name type="scientific">Bacillus oleivorans</name>
    <dbReference type="NCBI Taxonomy" id="1448271"/>
    <lineage>
        <taxon>Bacteria</taxon>
        <taxon>Bacillati</taxon>
        <taxon>Bacillota</taxon>
        <taxon>Bacilli</taxon>
        <taxon>Bacillales</taxon>
        <taxon>Bacillaceae</taxon>
        <taxon>Bacillus</taxon>
    </lineage>
</organism>
<dbReference type="SUPFAM" id="SSF51735">
    <property type="entry name" value="NAD(P)-binding Rossmann-fold domains"/>
    <property type="match status" value="1"/>
</dbReference>
<reference evidence="1 2" key="1">
    <citation type="submission" date="2017-08" db="EMBL/GenBank/DDBJ databases">
        <authorList>
            <person name="de Groot N.N."/>
        </authorList>
    </citation>
    <scope>NUCLEOTIDE SEQUENCE [LARGE SCALE GENOMIC DNA]</scope>
    <source>
        <strain evidence="1 2">JC228</strain>
    </source>
</reference>
<dbReference type="InterPro" id="IPR014843">
    <property type="entry name" value="Him1/Fmp52"/>
</dbReference>
<dbReference type="PANTHER" id="PTHR14097">
    <property type="entry name" value="OXIDOREDUCTASE HTATIP2"/>
    <property type="match status" value="1"/>
</dbReference>
<dbReference type="Gene3D" id="3.40.50.720">
    <property type="entry name" value="NAD(P)-binding Rossmann-like Domain"/>
    <property type="match status" value="1"/>
</dbReference>
<gene>
    <name evidence="1" type="ORF">SAMN05877753_101182</name>
</gene>
<dbReference type="EMBL" id="OAOP01000001">
    <property type="protein sequence ID" value="SNX66869.1"/>
    <property type="molecule type" value="Genomic_DNA"/>
</dbReference>
<sequence length="224" mass="25398">MTKRTALVVGATGLIGKELVMLLIENPQYERVEIWVRRSSGFKHPKLTERMINFDSLQDIQIETPFHDVFCCLGTTIKKAKTKDQFKKVDLEYPLELARFAKNNHAEHLLVISAIGANAGSSIFYNHVKGQLERELQALTLPQLSIFRPSILLGKREEFRFGERLGIMAVSLMRFLLLGKLKRYRGIKASDVAKAMVIASLKQPKQPVTIYESEEIAKLSLEAI</sequence>
<dbReference type="OrthoDB" id="9798632at2"/>
<dbReference type="InterPro" id="IPR036291">
    <property type="entry name" value="NAD(P)-bd_dom_sf"/>
</dbReference>
<protein>
    <submittedName>
        <fullName evidence="1">Uncharacterized protein YbjT</fullName>
    </submittedName>
</protein>